<accession>A0A518EYC3</accession>
<name>A0A518EYC3_9BACT</name>
<dbReference type="Gene3D" id="1.20.120.520">
    <property type="entry name" value="nmb1532 protein domain like"/>
    <property type="match status" value="1"/>
</dbReference>
<dbReference type="PANTHER" id="PTHR35585:SF1">
    <property type="entry name" value="HHE DOMAIN PROTEIN (AFU_ORTHOLOGUE AFUA_4G00730)"/>
    <property type="match status" value="1"/>
</dbReference>
<protein>
    <recommendedName>
        <fullName evidence="1">Hemerythrin-like domain-containing protein</fullName>
    </recommendedName>
</protein>
<evidence type="ECO:0000313" key="2">
    <source>
        <dbReference type="EMBL" id="QDV09090.1"/>
    </source>
</evidence>
<dbReference type="OrthoDB" id="9793637at2"/>
<dbReference type="RefSeq" id="WP_145202879.1">
    <property type="nucleotide sequence ID" value="NZ_CP036434.1"/>
</dbReference>
<proteinExistence type="predicted"/>
<dbReference type="Pfam" id="PF01814">
    <property type="entry name" value="Hemerythrin"/>
    <property type="match status" value="1"/>
</dbReference>
<keyword evidence="3" id="KW-1185">Reference proteome</keyword>
<reference evidence="2 3" key="1">
    <citation type="submission" date="2019-02" db="EMBL/GenBank/DDBJ databases">
        <title>Deep-cultivation of Planctomycetes and their phenomic and genomic characterization uncovers novel biology.</title>
        <authorList>
            <person name="Wiegand S."/>
            <person name="Jogler M."/>
            <person name="Boedeker C."/>
            <person name="Pinto D."/>
            <person name="Vollmers J."/>
            <person name="Rivas-Marin E."/>
            <person name="Kohn T."/>
            <person name="Peeters S.H."/>
            <person name="Heuer A."/>
            <person name="Rast P."/>
            <person name="Oberbeckmann S."/>
            <person name="Bunk B."/>
            <person name="Jeske O."/>
            <person name="Meyerdierks A."/>
            <person name="Storesund J.E."/>
            <person name="Kallscheuer N."/>
            <person name="Luecker S."/>
            <person name="Lage O.M."/>
            <person name="Pohl T."/>
            <person name="Merkel B.J."/>
            <person name="Hornburger P."/>
            <person name="Mueller R.-W."/>
            <person name="Bruemmer F."/>
            <person name="Labrenz M."/>
            <person name="Spormann A.M."/>
            <person name="Op den Camp H."/>
            <person name="Overmann J."/>
            <person name="Amann R."/>
            <person name="Jetten M.S.M."/>
            <person name="Mascher T."/>
            <person name="Medema M.H."/>
            <person name="Devos D.P."/>
            <person name="Kaster A.-K."/>
            <person name="Ovreas L."/>
            <person name="Rohde M."/>
            <person name="Galperin M.Y."/>
            <person name="Jogler C."/>
        </authorList>
    </citation>
    <scope>NUCLEOTIDE SEQUENCE [LARGE SCALE GENOMIC DNA]</scope>
    <source>
        <strain evidence="2 3">Poly30</strain>
    </source>
</reference>
<dbReference type="InterPro" id="IPR012312">
    <property type="entry name" value="Hemerythrin-like"/>
</dbReference>
<sequence>MKDIFGTLEEEHDKHRELLDRVARTQGDSPSRRKYFPMLVEELRSHANAEERTLYATMMKDADAQPKASHSVHEHEVMDDLMAELQETDYSNPHWIATFRKLAEKTRHHMDEEEEETFEAGRKLIDDSTAKELARRFEEEKARELEGQPLSS</sequence>
<gene>
    <name evidence="2" type="ORF">Poly30_46470</name>
</gene>
<evidence type="ECO:0000259" key="1">
    <source>
        <dbReference type="Pfam" id="PF01814"/>
    </source>
</evidence>
<dbReference type="Proteomes" id="UP000320390">
    <property type="component" value="Chromosome"/>
</dbReference>
<dbReference type="EMBL" id="CP036434">
    <property type="protein sequence ID" value="QDV09090.1"/>
    <property type="molecule type" value="Genomic_DNA"/>
</dbReference>
<feature type="domain" description="Hemerythrin-like" evidence="1">
    <location>
        <begin position="6"/>
        <end position="119"/>
    </location>
</feature>
<dbReference type="PANTHER" id="PTHR35585">
    <property type="entry name" value="HHE DOMAIN PROTEIN (AFU_ORTHOLOGUE AFUA_4G00730)"/>
    <property type="match status" value="1"/>
</dbReference>
<evidence type="ECO:0000313" key="3">
    <source>
        <dbReference type="Proteomes" id="UP000320390"/>
    </source>
</evidence>
<organism evidence="2 3">
    <name type="scientific">Saltatorellus ferox</name>
    <dbReference type="NCBI Taxonomy" id="2528018"/>
    <lineage>
        <taxon>Bacteria</taxon>
        <taxon>Pseudomonadati</taxon>
        <taxon>Planctomycetota</taxon>
        <taxon>Planctomycetia</taxon>
        <taxon>Planctomycetia incertae sedis</taxon>
        <taxon>Saltatorellus</taxon>
    </lineage>
</organism>
<dbReference type="AlphaFoldDB" id="A0A518EYC3"/>